<protein>
    <submittedName>
        <fullName evidence="1">Uncharacterized protein</fullName>
    </submittedName>
</protein>
<gene>
    <name evidence="1" type="ORF">Hypma_014441</name>
</gene>
<sequence>MEELAAQHQKPVHKFYQLVGQSVATPKSLNQWNAYQVWYGVNGERKKPWDLTHAEWIKFVRQEYHDYLKSVLGDEWDDPKARATCLEPIVSWYKERLQEFVDEKKNNGKFGPIVTKVANKFVQLSSSVYEEYGIHVFGYAINTVPDQFGNTASSSWGGSPAYVTMRKEYDHTINVQIGDYNAMFRVAEMIQQGLDTSNQLFPVNHDRIGTESPRDRDKRVFAEYLRCDMGKILALCESGLSPTERRQLRMAWVDWANMAYEKKFCLRNWPVGAPLPGKGFELKDIHESIKISNSRRRAAVEDPENDDDQDYVHIVSWLEEDQQKAAVDRADIPLVIDADGTVLMTVLDSTKFLREDSKKKHSSTENINTTKVRVTMKTLVTPNMPDVNDLRSTHSTTTWLTIDTACHPHLVANTPHPQLTVTIPGLYLAMTVRHLHHVVNAHHLHLAVTIHHRLHVINTLLLHLAATTAQRHRLIVKDLYPQEDVLITILHVVTTHLIVTALQFRIEIIHLTSNTRDGKWT</sequence>
<name>A0A369JHX1_HYPMA</name>
<dbReference type="OrthoDB" id="3062339at2759"/>
<reference evidence="1" key="1">
    <citation type="submission" date="2018-04" db="EMBL/GenBank/DDBJ databases">
        <title>Whole genome sequencing of Hypsizygus marmoreus.</title>
        <authorList>
            <person name="Choi I.-G."/>
            <person name="Min B."/>
            <person name="Kim J.-G."/>
            <person name="Kim S."/>
            <person name="Oh Y.-L."/>
            <person name="Kong W.-S."/>
            <person name="Park H."/>
            <person name="Jeong J."/>
            <person name="Song E.-S."/>
        </authorList>
    </citation>
    <scope>NUCLEOTIDE SEQUENCE [LARGE SCALE GENOMIC DNA]</scope>
    <source>
        <strain evidence="1">51987-8</strain>
    </source>
</reference>
<comment type="caution">
    <text evidence="1">The sequence shown here is derived from an EMBL/GenBank/DDBJ whole genome shotgun (WGS) entry which is preliminary data.</text>
</comment>
<dbReference type="EMBL" id="LUEZ02000085">
    <property type="protein sequence ID" value="RDB18994.1"/>
    <property type="molecule type" value="Genomic_DNA"/>
</dbReference>
<organism evidence="1 2">
    <name type="scientific">Hypsizygus marmoreus</name>
    <name type="common">White beech mushroom</name>
    <name type="synonym">Agaricus marmoreus</name>
    <dbReference type="NCBI Taxonomy" id="39966"/>
    <lineage>
        <taxon>Eukaryota</taxon>
        <taxon>Fungi</taxon>
        <taxon>Dikarya</taxon>
        <taxon>Basidiomycota</taxon>
        <taxon>Agaricomycotina</taxon>
        <taxon>Agaricomycetes</taxon>
        <taxon>Agaricomycetidae</taxon>
        <taxon>Agaricales</taxon>
        <taxon>Tricholomatineae</taxon>
        <taxon>Lyophyllaceae</taxon>
        <taxon>Hypsizygus</taxon>
    </lineage>
</organism>
<accession>A0A369JHX1</accession>
<dbReference type="AlphaFoldDB" id="A0A369JHX1"/>
<evidence type="ECO:0000313" key="1">
    <source>
        <dbReference type="EMBL" id="RDB18994.1"/>
    </source>
</evidence>
<evidence type="ECO:0000313" key="2">
    <source>
        <dbReference type="Proteomes" id="UP000076154"/>
    </source>
</evidence>
<keyword evidence="2" id="KW-1185">Reference proteome</keyword>
<dbReference type="Proteomes" id="UP000076154">
    <property type="component" value="Unassembled WGS sequence"/>
</dbReference>
<proteinExistence type="predicted"/>
<dbReference type="InParanoid" id="A0A369JHX1"/>